<protein>
    <submittedName>
        <fullName evidence="4">DUF2059 domain-containing protein</fullName>
    </submittedName>
</protein>
<dbReference type="EMBL" id="JACSGR010000008">
    <property type="protein sequence ID" value="MBH5330107.1"/>
    <property type="molecule type" value="Genomic_DNA"/>
</dbReference>
<name>A0ABS0NCS3_9NEIS</name>
<evidence type="ECO:0000256" key="1">
    <source>
        <dbReference type="SAM" id="MobiDB-lite"/>
    </source>
</evidence>
<feature type="compositionally biased region" description="Gly residues" evidence="1">
    <location>
        <begin position="195"/>
        <end position="206"/>
    </location>
</feature>
<feature type="region of interest" description="Disordered" evidence="1">
    <location>
        <begin position="179"/>
        <end position="216"/>
    </location>
</feature>
<dbReference type="Proteomes" id="UP000768471">
    <property type="component" value="Unassembled WGS sequence"/>
</dbReference>
<evidence type="ECO:0000256" key="2">
    <source>
        <dbReference type="SAM" id="SignalP"/>
    </source>
</evidence>
<dbReference type="RefSeq" id="WP_197903948.1">
    <property type="nucleotide sequence ID" value="NZ_JACSGR010000008.1"/>
</dbReference>
<evidence type="ECO:0000313" key="4">
    <source>
        <dbReference type="EMBL" id="MBH5330107.1"/>
    </source>
</evidence>
<proteinExistence type="predicted"/>
<accession>A0ABS0NCS3</accession>
<feature type="domain" description="DUF2059" evidence="3">
    <location>
        <begin position="112"/>
        <end position="150"/>
    </location>
</feature>
<dbReference type="Pfam" id="PF09832">
    <property type="entry name" value="DUF2059"/>
    <property type="match status" value="1"/>
</dbReference>
<keyword evidence="5" id="KW-1185">Reference proteome</keyword>
<reference evidence="4 5" key="1">
    <citation type="submission" date="2020-09" db="EMBL/GenBank/DDBJ databases">
        <title>Eikenella S3660 sp. nov., isolated from a throat swab.</title>
        <authorList>
            <person name="Buhl M."/>
        </authorList>
    </citation>
    <scope>NUCLEOTIDE SEQUENCE [LARGE SCALE GENOMIC DNA]</scope>
    <source>
        <strain evidence="4 5">S3360</strain>
    </source>
</reference>
<comment type="caution">
    <text evidence="4">The sequence shown here is derived from an EMBL/GenBank/DDBJ whole genome shotgun (WGS) entry which is preliminary data.</text>
</comment>
<feature type="signal peptide" evidence="2">
    <location>
        <begin position="1"/>
        <end position="25"/>
    </location>
</feature>
<feature type="chain" id="PRO_5046974873" evidence="2">
    <location>
        <begin position="26"/>
        <end position="216"/>
    </location>
</feature>
<organism evidence="4 5">
    <name type="scientific">Eikenella glucosivorans</name>
    <dbReference type="NCBI Taxonomy" id="2766967"/>
    <lineage>
        <taxon>Bacteria</taxon>
        <taxon>Pseudomonadati</taxon>
        <taxon>Pseudomonadota</taxon>
        <taxon>Betaproteobacteria</taxon>
        <taxon>Neisseriales</taxon>
        <taxon>Neisseriaceae</taxon>
        <taxon>Eikenella</taxon>
    </lineage>
</organism>
<evidence type="ECO:0000313" key="5">
    <source>
        <dbReference type="Proteomes" id="UP000768471"/>
    </source>
</evidence>
<sequence length="216" mass="24316">MSKTALPLLRVAALGLLLAALPAAAQTPSDESLNRLIELQGTREQMLEALSTNSTSIKQGIIEEINSDKNLTRSQQAALIQAINRYNDNLYREVFSQDTWNEINKISRNFMRQLFTQEEVDAMIAFYSTPIGQSSTRKQYELASIMMPSMHNLFRQRIDQANRHLLPEYKREVERIIRQSSPSNTNIDPVRRVGSGHGTGGYGSGSRSGSYRIPVK</sequence>
<dbReference type="InterPro" id="IPR018637">
    <property type="entry name" value="DUF2059"/>
</dbReference>
<feature type="compositionally biased region" description="Low complexity" evidence="1">
    <location>
        <begin position="207"/>
        <end position="216"/>
    </location>
</feature>
<gene>
    <name evidence="4" type="ORF">H9Q10_10570</name>
</gene>
<keyword evidence="2" id="KW-0732">Signal</keyword>
<evidence type="ECO:0000259" key="3">
    <source>
        <dbReference type="Pfam" id="PF09832"/>
    </source>
</evidence>